<proteinExistence type="predicted"/>
<dbReference type="EMBL" id="FNXT01000954">
    <property type="protein sequence ID" value="SZX69778.1"/>
    <property type="molecule type" value="Genomic_DNA"/>
</dbReference>
<evidence type="ECO:0000313" key="2">
    <source>
        <dbReference type="Proteomes" id="UP000256970"/>
    </source>
</evidence>
<name>A0A383VWB6_TETOB</name>
<organism evidence="1 2">
    <name type="scientific">Tetradesmus obliquus</name>
    <name type="common">Green alga</name>
    <name type="synonym">Acutodesmus obliquus</name>
    <dbReference type="NCBI Taxonomy" id="3088"/>
    <lineage>
        <taxon>Eukaryota</taxon>
        <taxon>Viridiplantae</taxon>
        <taxon>Chlorophyta</taxon>
        <taxon>core chlorophytes</taxon>
        <taxon>Chlorophyceae</taxon>
        <taxon>CS clade</taxon>
        <taxon>Sphaeropleales</taxon>
        <taxon>Scenedesmaceae</taxon>
        <taxon>Tetradesmus</taxon>
    </lineage>
</organism>
<reference evidence="1 2" key="1">
    <citation type="submission" date="2016-10" db="EMBL/GenBank/DDBJ databases">
        <authorList>
            <person name="Cai Z."/>
        </authorList>
    </citation>
    <scope>NUCLEOTIDE SEQUENCE [LARGE SCALE GENOMIC DNA]</scope>
</reference>
<gene>
    <name evidence="1" type="ORF">BQ4739_LOCUS10054</name>
</gene>
<dbReference type="Proteomes" id="UP000256970">
    <property type="component" value="Unassembled WGS sequence"/>
</dbReference>
<keyword evidence="2" id="KW-1185">Reference proteome</keyword>
<dbReference type="AlphaFoldDB" id="A0A383VWB6"/>
<accession>A0A383VWB6</accession>
<sequence>MHTDALAGRSGSQVAAAAAAGASVVAMHTDGVAGPSGCHAAAAAAAATGKWRLLQRLFRRNTAAAAAAAAAGDTLQQRTSRAYVEMLKQHSRSSGGSC</sequence>
<evidence type="ECO:0000313" key="1">
    <source>
        <dbReference type="EMBL" id="SZX69778.1"/>
    </source>
</evidence>
<protein>
    <submittedName>
        <fullName evidence="1">Uncharacterized protein</fullName>
    </submittedName>
</protein>